<accession>A0A160T3Y0</accession>
<dbReference type="CDD" id="cd03794">
    <property type="entry name" value="GT4_WbuB-like"/>
    <property type="match status" value="1"/>
</dbReference>
<keyword evidence="2" id="KW-1185">Reference proteome</keyword>
<reference evidence="1" key="1">
    <citation type="submission" date="2016-01" db="EMBL/GenBank/DDBJ databases">
        <authorList>
            <person name="Mcilroy J.S."/>
            <person name="Karst M S."/>
            <person name="Albertsen M."/>
        </authorList>
    </citation>
    <scope>NUCLEOTIDE SEQUENCE</scope>
    <source>
        <strain evidence="1">Cfx-K</strain>
    </source>
</reference>
<dbReference type="EMBL" id="LN890655">
    <property type="protein sequence ID" value="CUS04931.2"/>
    <property type="molecule type" value="Genomic_DNA"/>
</dbReference>
<dbReference type="OrthoDB" id="9790710at2"/>
<evidence type="ECO:0000313" key="2">
    <source>
        <dbReference type="Proteomes" id="UP000215027"/>
    </source>
</evidence>
<proteinExistence type="predicted"/>
<name>A0A160T3Y0_9CHLR</name>
<dbReference type="Proteomes" id="UP000215027">
    <property type="component" value="Chromosome I"/>
</dbReference>
<dbReference type="GO" id="GO:0016740">
    <property type="term" value="F:transferase activity"/>
    <property type="evidence" value="ECO:0007669"/>
    <property type="project" value="UniProtKB-KW"/>
</dbReference>
<organism evidence="1 2">
    <name type="scientific">Candidatus Promineifilum breve</name>
    <dbReference type="NCBI Taxonomy" id="1806508"/>
    <lineage>
        <taxon>Bacteria</taxon>
        <taxon>Bacillati</taxon>
        <taxon>Chloroflexota</taxon>
        <taxon>Ardenticatenia</taxon>
        <taxon>Candidatus Promineifilales</taxon>
        <taxon>Candidatus Promineifilaceae</taxon>
        <taxon>Candidatus Promineifilum</taxon>
    </lineage>
</organism>
<dbReference type="KEGG" id="pbf:CFX0092_A3053"/>
<dbReference type="PANTHER" id="PTHR12526">
    <property type="entry name" value="GLYCOSYLTRANSFERASE"/>
    <property type="match status" value="1"/>
</dbReference>
<dbReference type="Gene3D" id="3.40.50.2000">
    <property type="entry name" value="Glycogen Phosphorylase B"/>
    <property type="match status" value="2"/>
</dbReference>
<dbReference type="SUPFAM" id="SSF53756">
    <property type="entry name" value="UDP-Glycosyltransferase/glycogen phosphorylase"/>
    <property type="match status" value="1"/>
</dbReference>
<keyword evidence="1" id="KW-0808">Transferase</keyword>
<protein>
    <submittedName>
        <fullName evidence="1">Glycosyl transferase group 1</fullName>
    </submittedName>
</protein>
<dbReference type="Pfam" id="PF13692">
    <property type="entry name" value="Glyco_trans_1_4"/>
    <property type="match status" value="1"/>
</dbReference>
<dbReference type="AlphaFoldDB" id="A0A160T3Y0"/>
<evidence type="ECO:0000313" key="1">
    <source>
        <dbReference type="EMBL" id="CUS04931.2"/>
    </source>
</evidence>
<dbReference type="RefSeq" id="WP_095044201.1">
    <property type="nucleotide sequence ID" value="NZ_LN890655.1"/>
</dbReference>
<gene>
    <name evidence="1" type="ORF">CFX0092_A3053</name>
</gene>
<sequence length="391" mass="43677">MVRFSPENPLRVCYFGAYRAGYTRNQIVLKGLQAQPDVVVQVCHVTLWQGIEDRVAQASGGWRRPAFWRRVAGAYTQLIRAHRHTPPYDVMLIGYPGQFDAYLGRRLAHGRGRPVALDILMSLHLVAEERGLTATHPTTGRLIFQLERGGLRRPDLLIAENPAYGGYIAQKYKLPLERFRYVPHGADETVFHPRPLQPPDDHFRVTYHGGYLPSHGMDVIIDAADRLRDDPDVRFHFYGSGPEKERVMGRAAELALPNVTFHGFVSQDELLDSLAQAHVCLGVFGTTRQAQFTVQNKVWEGLAMGRPVISGDSPTIRAALADRQEVVLVERNNPQALADGLCELKNDPAWRERIAAAGHARYLAGNSIPQIGRQMKEALIALLAMWEAGGD</sequence>